<dbReference type="Pfam" id="PF00708">
    <property type="entry name" value="Acylphosphatase"/>
    <property type="match status" value="1"/>
</dbReference>
<evidence type="ECO:0000313" key="9">
    <source>
        <dbReference type="Proteomes" id="UP000660047"/>
    </source>
</evidence>
<proteinExistence type="inferred from homology"/>
<accession>A0AAI9NYR8</accession>
<evidence type="ECO:0000256" key="5">
    <source>
        <dbReference type="PROSITE-ProRule" id="PRU00520"/>
    </source>
</evidence>
<evidence type="ECO:0000256" key="3">
    <source>
        <dbReference type="ARBA" id="ARBA00015991"/>
    </source>
</evidence>
<gene>
    <name evidence="8" type="primary">acyP</name>
    <name evidence="8" type="ORF">COEU31_15770</name>
</gene>
<reference evidence="8" key="1">
    <citation type="submission" date="2020-06" db="EMBL/GenBank/DDBJ databases">
        <title>Characterization of fructooligosaccharide metabolism and fructooligosaccharide-degrading enzymes in human commensal butyrate producers.</title>
        <authorList>
            <person name="Tanno H."/>
            <person name="Fujii T."/>
            <person name="Hirano K."/>
            <person name="Maeno S."/>
            <person name="Tonozuka T."/>
            <person name="Sakamoto M."/>
            <person name="Ohkuma M."/>
            <person name="Tochio T."/>
            <person name="Endo A."/>
        </authorList>
    </citation>
    <scope>NUCLEOTIDE SEQUENCE</scope>
    <source>
        <strain evidence="8">JCM 31265</strain>
    </source>
</reference>
<dbReference type="EC" id="3.6.1.7" evidence="2 5"/>
<feature type="domain" description="Acylphosphatase-like" evidence="7">
    <location>
        <begin position="10"/>
        <end position="95"/>
    </location>
</feature>
<sequence>MGHIDMDKIRRHYTFRGRVQGVGFRYRASYAASMYGVTGWVCNRYDDSVEMEAQGLPEAIDKVIAVLRNDRYIFIEDMDVREIPLENDSGFHVRSSW</sequence>
<feature type="active site" evidence="5">
    <location>
        <position position="43"/>
    </location>
</feature>
<protein>
    <recommendedName>
        <fullName evidence="3 5">acylphosphatase</fullName>
        <ecNumber evidence="2 5">3.6.1.7</ecNumber>
    </recommendedName>
</protein>
<dbReference type="Proteomes" id="UP000660047">
    <property type="component" value="Unassembled WGS sequence"/>
</dbReference>
<dbReference type="InterPro" id="IPR036046">
    <property type="entry name" value="Acylphosphatase-like_dom_sf"/>
</dbReference>
<dbReference type="EMBL" id="BLYL01000008">
    <property type="protein sequence ID" value="GFO94531.1"/>
    <property type="molecule type" value="Genomic_DNA"/>
</dbReference>
<dbReference type="RefSeq" id="WP_015534784.1">
    <property type="nucleotide sequence ID" value="NZ_BLYL01000008.1"/>
</dbReference>
<dbReference type="PANTHER" id="PTHR47268">
    <property type="entry name" value="ACYLPHOSPHATASE"/>
    <property type="match status" value="1"/>
</dbReference>
<name>A0AAI9NYR8_9FIRM</name>
<evidence type="ECO:0000259" key="7">
    <source>
        <dbReference type="PROSITE" id="PS51160"/>
    </source>
</evidence>
<dbReference type="PANTHER" id="PTHR47268:SF4">
    <property type="entry name" value="ACYLPHOSPHATASE"/>
    <property type="match status" value="1"/>
</dbReference>
<dbReference type="SUPFAM" id="SSF54975">
    <property type="entry name" value="Acylphosphatase/BLUF domain-like"/>
    <property type="match status" value="1"/>
</dbReference>
<evidence type="ECO:0000256" key="6">
    <source>
        <dbReference type="RuleBase" id="RU004168"/>
    </source>
</evidence>
<dbReference type="AlphaFoldDB" id="A0AAI9NYR8"/>
<dbReference type="InterPro" id="IPR020456">
    <property type="entry name" value="Acylphosphatase"/>
</dbReference>
<dbReference type="PROSITE" id="PS51160">
    <property type="entry name" value="ACYLPHOSPHATASE_3"/>
    <property type="match status" value="1"/>
</dbReference>
<evidence type="ECO:0000256" key="4">
    <source>
        <dbReference type="ARBA" id="ARBA00047645"/>
    </source>
</evidence>
<comment type="caution">
    <text evidence="8">The sequence shown here is derived from an EMBL/GenBank/DDBJ whole genome shotgun (WGS) entry which is preliminary data.</text>
</comment>
<dbReference type="GO" id="GO:0003998">
    <property type="term" value="F:acylphosphatase activity"/>
    <property type="evidence" value="ECO:0007669"/>
    <property type="project" value="UniProtKB-EC"/>
</dbReference>
<evidence type="ECO:0000256" key="1">
    <source>
        <dbReference type="ARBA" id="ARBA00005614"/>
    </source>
</evidence>
<comment type="catalytic activity">
    <reaction evidence="4 5">
        <text>an acyl phosphate + H2O = a carboxylate + phosphate + H(+)</text>
        <dbReference type="Rhea" id="RHEA:14965"/>
        <dbReference type="ChEBI" id="CHEBI:15377"/>
        <dbReference type="ChEBI" id="CHEBI:15378"/>
        <dbReference type="ChEBI" id="CHEBI:29067"/>
        <dbReference type="ChEBI" id="CHEBI:43474"/>
        <dbReference type="ChEBI" id="CHEBI:59918"/>
        <dbReference type="EC" id="3.6.1.7"/>
    </reaction>
</comment>
<keyword evidence="5" id="KW-0378">Hydrolase</keyword>
<organism evidence="8 9">
    <name type="scientific">Coprococcus eutactus</name>
    <dbReference type="NCBI Taxonomy" id="33043"/>
    <lineage>
        <taxon>Bacteria</taxon>
        <taxon>Bacillati</taxon>
        <taxon>Bacillota</taxon>
        <taxon>Clostridia</taxon>
        <taxon>Lachnospirales</taxon>
        <taxon>Lachnospiraceae</taxon>
        <taxon>Coprococcus</taxon>
    </lineage>
</organism>
<comment type="similarity">
    <text evidence="1 6">Belongs to the acylphosphatase family.</text>
</comment>
<evidence type="ECO:0000256" key="2">
    <source>
        <dbReference type="ARBA" id="ARBA00012150"/>
    </source>
</evidence>
<evidence type="ECO:0000313" key="8">
    <source>
        <dbReference type="EMBL" id="GFO94531.1"/>
    </source>
</evidence>
<feature type="active site" evidence="5">
    <location>
        <position position="25"/>
    </location>
</feature>
<dbReference type="InterPro" id="IPR001792">
    <property type="entry name" value="Acylphosphatase-like_dom"/>
</dbReference>
<dbReference type="Gene3D" id="3.30.70.100">
    <property type="match status" value="1"/>
</dbReference>